<dbReference type="AlphaFoldDB" id="W6MLS8"/>
<reference evidence="4" key="2">
    <citation type="submission" date="2014-02" db="EMBL/GenBank/DDBJ databases">
        <title>Complete DNA sequence of /Kuraishia capsulata/ illustrates novel genomic features among budding yeasts (/Saccharomycotina/).</title>
        <authorList>
            <person name="Morales L."/>
            <person name="Noel B."/>
            <person name="Porcel B."/>
            <person name="Marcet-Houben M."/>
            <person name="Hullo M-F."/>
            <person name="Sacerdot C."/>
            <person name="Tekaia F."/>
            <person name="Leh-Louis V."/>
            <person name="Despons L."/>
            <person name="Khanna V."/>
            <person name="Aury J-M."/>
            <person name="Barbe V."/>
            <person name="Couloux A."/>
            <person name="Labadie K."/>
            <person name="Pelletier E."/>
            <person name="Souciet J-L."/>
            <person name="Boekhout T."/>
            <person name="Gabaldon T."/>
            <person name="Wincker P."/>
            <person name="Dujon B."/>
        </authorList>
    </citation>
    <scope>NUCLEOTIDE SEQUENCE</scope>
    <source>
        <strain evidence="4">CBS 1993</strain>
    </source>
</reference>
<evidence type="ECO:0000259" key="3">
    <source>
        <dbReference type="Pfam" id="PF01370"/>
    </source>
</evidence>
<reference evidence="4" key="1">
    <citation type="submission" date="2013-12" db="EMBL/GenBank/DDBJ databases">
        <authorList>
            <person name="Genoscope - CEA"/>
        </authorList>
    </citation>
    <scope>NUCLEOTIDE SEQUENCE</scope>
    <source>
        <strain evidence="4">CBS 1993</strain>
    </source>
</reference>
<dbReference type="InterPro" id="IPR036291">
    <property type="entry name" value="NAD(P)-bd_dom_sf"/>
</dbReference>
<dbReference type="InterPro" id="IPR050425">
    <property type="entry name" value="NAD(P)_dehydrat-like"/>
</dbReference>
<dbReference type="InterPro" id="IPR001509">
    <property type="entry name" value="Epimerase_deHydtase"/>
</dbReference>
<dbReference type="STRING" id="1382522.W6MLS8"/>
<dbReference type="HOGENOM" id="CLU_007383_9_2_1"/>
<dbReference type="EMBL" id="HG793126">
    <property type="protein sequence ID" value="CDK25822.1"/>
    <property type="molecule type" value="Genomic_DNA"/>
</dbReference>
<dbReference type="SUPFAM" id="SSF51735">
    <property type="entry name" value="NAD(P)-binding Rossmann-fold domains"/>
    <property type="match status" value="1"/>
</dbReference>
<dbReference type="Gene3D" id="3.40.50.720">
    <property type="entry name" value="NAD(P)-binding Rossmann-like Domain"/>
    <property type="match status" value="1"/>
</dbReference>
<dbReference type="FunFam" id="3.40.50.720:FF:000191">
    <property type="entry name" value="Methylglyoxal reductase (NADPH-dependent)"/>
    <property type="match status" value="1"/>
</dbReference>
<evidence type="ECO:0000256" key="1">
    <source>
        <dbReference type="ARBA" id="ARBA00023002"/>
    </source>
</evidence>
<sequence>MSTVLVTGASGYLALHVVDQLLKADYRVIGTVRSAEKGKLLDNFKTLYPNAKLELEFVADISQLDAFDEVIKKHPEIDYVMHTASPFSFGLGEDNEKNYVIPAKNGTLGILNAIKNYGPGVKHVVVTSSMAAVTDFGKIKDKTYVATEDSWNTMSWDAAKSNAGLAYCYSKALAERSARDFVKDEKPNFTISTVNPVYIFGPQMFEETLGNLNTSSDLINGAIKLSPDAEGPFVDPSGGGIDVRDVALAHLLCIQDAAKFKDARLVMSCGTFCQQTLLDILNARIPELKGKIPVGDSAAGKKFLAENMSSSNLSKTEALFGQKYITLEDTVYDTARQIVDYNEAHK</sequence>
<dbReference type="RefSeq" id="XP_022457833.1">
    <property type="nucleotide sequence ID" value="XM_022604009.1"/>
</dbReference>
<dbReference type="CDD" id="cd05227">
    <property type="entry name" value="AR_SDR_e"/>
    <property type="match status" value="1"/>
</dbReference>
<evidence type="ECO:0000313" key="4">
    <source>
        <dbReference type="EMBL" id="CDK25822.1"/>
    </source>
</evidence>
<dbReference type="Proteomes" id="UP000019384">
    <property type="component" value="Unassembled WGS sequence"/>
</dbReference>
<evidence type="ECO:0000256" key="2">
    <source>
        <dbReference type="ARBA" id="ARBA00023445"/>
    </source>
</evidence>
<dbReference type="OrthoDB" id="2735536at2759"/>
<dbReference type="PANTHER" id="PTHR10366:SF564">
    <property type="entry name" value="STEROL-4-ALPHA-CARBOXYLATE 3-DEHYDROGENASE, DECARBOXYLATING"/>
    <property type="match status" value="1"/>
</dbReference>
<protein>
    <recommendedName>
        <fullName evidence="3">NAD-dependent epimerase/dehydratase domain-containing protein</fullName>
    </recommendedName>
</protein>
<organism evidence="4 5">
    <name type="scientific">Kuraishia capsulata CBS 1993</name>
    <dbReference type="NCBI Taxonomy" id="1382522"/>
    <lineage>
        <taxon>Eukaryota</taxon>
        <taxon>Fungi</taxon>
        <taxon>Dikarya</taxon>
        <taxon>Ascomycota</taxon>
        <taxon>Saccharomycotina</taxon>
        <taxon>Pichiomycetes</taxon>
        <taxon>Pichiales</taxon>
        <taxon>Pichiaceae</taxon>
        <taxon>Kuraishia</taxon>
    </lineage>
</organism>
<gene>
    <name evidence="4" type="ORF">KUCA_T00001792001</name>
</gene>
<dbReference type="GeneID" id="34519221"/>
<keyword evidence="1" id="KW-0560">Oxidoreductase</keyword>
<keyword evidence="5" id="KW-1185">Reference proteome</keyword>
<proteinExistence type="inferred from homology"/>
<name>W6MLS8_9ASCO</name>
<dbReference type="GO" id="GO:0016616">
    <property type="term" value="F:oxidoreductase activity, acting on the CH-OH group of donors, NAD or NADP as acceptor"/>
    <property type="evidence" value="ECO:0007669"/>
    <property type="project" value="TreeGrafter"/>
</dbReference>
<dbReference type="Pfam" id="PF01370">
    <property type="entry name" value="Epimerase"/>
    <property type="match status" value="1"/>
</dbReference>
<accession>W6MLS8</accession>
<feature type="domain" description="NAD-dependent epimerase/dehydratase" evidence="3">
    <location>
        <begin position="4"/>
        <end position="208"/>
    </location>
</feature>
<comment type="similarity">
    <text evidence="2">Belongs to the NAD(P)-dependent epimerase/dehydratase family. Dihydroflavonol-4-reductase subfamily.</text>
</comment>
<evidence type="ECO:0000313" key="5">
    <source>
        <dbReference type="Proteomes" id="UP000019384"/>
    </source>
</evidence>
<dbReference type="PANTHER" id="PTHR10366">
    <property type="entry name" value="NAD DEPENDENT EPIMERASE/DEHYDRATASE"/>
    <property type="match status" value="1"/>
</dbReference>